<gene>
    <name evidence="3" type="ORF">OG517_08815</name>
</gene>
<dbReference type="InterPro" id="IPR037460">
    <property type="entry name" value="SEST-like"/>
</dbReference>
<dbReference type="InterPro" id="IPR036514">
    <property type="entry name" value="SGNH_hydro_sf"/>
</dbReference>
<evidence type="ECO:0000259" key="2">
    <source>
        <dbReference type="Pfam" id="PF13472"/>
    </source>
</evidence>
<keyword evidence="4" id="KW-1185">Reference proteome</keyword>
<evidence type="ECO:0000313" key="4">
    <source>
        <dbReference type="Proteomes" id="UP001432039"/>
    </source>
</evidence>
<dbReference type="PANTHER" id="PTHR37981">
    <property type="entry name" value="LIPASE 2"/>
    <property type="match status" value="1"/>
</dbReference>
<reference evidence="3" key="1">
    <citation type="submission" date="2022-10" db="EMBL/GenBank/DDBJ databases">
        <title>The complete genomes of actinobacterial strains from the NBC collection.</title>
        <authorList>
            <person name="Joergensen T.S."/>
            <person name="Alvarez Arevalo M."/>
            <person name="Sterndorff E.B."/>
            <person name="Faurdal D."/>
            <person name="Vuksanovic O."/>
            <person name="Mourched A.-S."/>
            <person name="Charusanti P."/>
            <person name="Shaw S."/>
            <person name="Blin K."/>
            <person name="Weber T."/>
        </authorList>
    </citation>
    <scope>NUCLEOTIDE SEQUENCE</scope>
    <source>
        <strain evidence="3">NBC_00248</strain>
    </source>
</reference>
<evidence type="ECO:0000256" key="1">
    <source>
        <dbReference type="SAM" id="MobiDB-lite"/>
    </source>
</evidence>
<protein>
    <submittedName>
        <fullName evidence="3">GDSL-type esterase/lipase family protein</fullName>
    </submittedName>
</protein>
<feature type="domain" description="SGNH hydrolase-type esterase" evidence="2">
    <location>
        <begin position="147"/>
        <end position="341"/>
    </location>
</feature>
<accession>A0ABZ1T6P1</accession>
<dbReference type="Proteomes" id="UP001432039">
    <property type="component" value="Chromosome"/>
</dbReference>
<feature type="compositionally biased region" description="Polar residues" evidence="1">
    <location>
        <begin position="99"/>
        <end position="108"/>
    </location>
</feature>
<dbReference type="SUPFAM" id="SSF52266">
    <property type="entry name" value="SGNH hydrolase"/>
    <property type="match status" value="1"/>
</dbReference>
<dbReference type="Gene3D" id="3.40.50.1110">
    <property type="entry name" value="SGNH hydrolase"/>
    <property type="match status" value="1"/>
</dbReference>
<dbReference type="PANTHER" id="PTHR37981:SF1">
    <property type="entry name" value="SGNH HYDROLASE-TYPE ESTERASE DOMAIN-CONTAINING PROTEIN"/>
    <property type="match status" value="1"/>
</dbReference>
<name>A0ABZ1T6P1_STRVG</name>
<feature type="region of interest" description="Disordered" evidence="1">
    <location>
        <begin position="95"/>
        <end position="115"/>
    </location>
</feature>
<dbReference type="Pfam" id="PF13472">
    <property type="entry name" value="Lipase_GDSL_2"/>
    <property type="match status" value="1"/>
</dbReference>
<sequence>MPPAGGTPTSQPRDAVVADFGVAERRSSAVIGFRNVSKDRDRSRVRRLAGAGMVVPLAVSALLAGGAGTSAASPGTGPTAVVSMGDSYISGEAGRWKGNSLTNSGSRNGTDRGWVSGSTYDPAKVYGTTAGGCHRSDSAEVRSAGAIADVAVNLACSGAVSDNVFRSSNGGVSYKGEAPQADQLAAVAASHDVKVIALSIGGNDLGFADIITDCALDFVLWNSYCYDDQQYGVDQKIDAVMGKVGKSVDEIRAVMRAAGYADSSYRIVLQSYPSPIPRGAENRYTQSDWSRLNTGGCPFWNRDSDWARDSLVPQIANRIKGVAAAKGAQFLDLRDMMQGREVCAKASKQVTSTVPASAKTSEWARWIDNNESQGLIQESMHPNHFGQLAAGRCLALVVAQPASSGFSCKNTAGGDQTGMFLTPAS</sequence>
<evidence type="ECO:0000313" key="3">
    <source>
        <dbReference type="EMBL" id="WUQ11524.1"/>
    </source>
</evidence>
<dbReference type="EMBL" id="CP108090">
    <property type="protein sequence ID" value="WUQ11524.1"/>
    <property type="molecule type" value="Genomic_DNA"/>
</dbReference>
<dbReference type="InterPro" id="IPR013830">
    <property type="entry name" value="SGNH_hydro"/>
</dbReference>
<proteinExistence type="predicted"/>
<organism evidence="3 4">
    <name type="scientific">Streptomyces virginiae</name>
    <name type="common">Streptomyces cinnamonensis</name>
    <dbReference type="NCBI Taxonomy" id="1961"/>
    <lineage>
        <taxon>Bacteria</taxon>
        <taxon>Bacillati</taxon>
        <taxon>Actinomycetota</taxon>
        <taxon>Actinomycetes</taxon>
        <taxon>Kitasatosporales</taxon>
        <taxon>Streptomycetaceae</taxon>
        <taxon>Streptomyces</taxon>
    </lineage>
</organism>